<dbReference type="InterPro" id="IPR051910">
    <property type="entry name" value="ComF/GntX_DNA_util-trans"/>
</dbReference>
<dbReference type="CDD" id="cd06223">
    <property type="entry name" value="PRTases_typeI"/>
    <property type="match status" value="1"/>
</dbReference>
<organism evidence="3 4">
    <name type="scientific">Persicobacter diffluens</name>
    <dbReference type="NCBI Taxonomy" id="981"/>
    <lineage>
        <taxon>Bacteria</taxon>
        <taxon>Pseudomonadati</taxon>
        <taxon>Bacteroidota</taxon>
        <taxon>Cytophagia</taxon>
        <taxon>Cytophagales</taxon>
        <taxon>Persicobacteraceae</taxon>
        <taxon>Persicobacter</taxon>
    </lineage>
</organism>
<accession>A0AAN4W172</accession>
<dbReference type="PANTHER" id="PTHR47505">
    <property type="entry name" value="DNA UTILIZATION PROTEIN YHGH"/>
    <property type="match status" value="1"/>
</dbReference>
<comment type="caution">
    <text evidence="3">The sequence shown here is derived from an EMBL/GenBank/DDBJ whole genome shotgun (WGS) entry which is preliminary data.</text>
</comment>
<feature type="domain" description="Phosphoribosyltransferase" evidence="2">
    <location>
        <begin position="133"/>
        <end position="224"/>
    </location>
</feature>
<dbReference type="EMBL" id="BQKE01000001">
    <property type="protein sequence ID" value="GJM62432.1"/>
    <property type="molecule type" value="Genomic_DNA"/>
</dbReference>
<protein>
    <submittedName>
        <fullName evidence="3">Amidophosphoribosyltransferase</fullName>
    </submittedName>
</protein>
<evidence type="ECO:0000313" key="4">
    <source>
        <dbReference type="Proteomes" id="UP001310022"/>
    </source>
</evidence>
<evidence type="ECO:0000259" key="2">
    <source>
        <dbReference type="Pfam" id="PF00156"/>
    </source>
</evidence>
<dbReference type="Pfam" id="PF00156">
    <property type="entry name" value="Pribosyltran"/>
    <property type="match status" value="1"/>
</dbReference>
<dbReference type="InterPro" id="IPR000836">
    <property type="entry name" value="PRTase_dom"/>
</dbReference>
<gene>
    <name evidence="3" type="ORF">PEDI_29840</name>
</gene>
<proteinExistence type="inferred from homology"/>
<dbReference type="InterPro" id="IPR029057">
    <property type="entry name" value="PRTase-like"/>
</dbReference>
<reference evidence="3 4" key="1">
    <citation type="submission" date="2021-12" db="EMBL/GenBank/DDBJ databases">
        <title>Genome sequencing of bacteria with rrn-lacking chromosome and rrn-plasmid.</title>
        <authorList>
            <person name="Anda M."/>
            <person name="Iwasaki W."/>
        </authorList>
    </citation>
    <scope>NUCLEOTIDE SEQUENCE [LARGE SCALE GENOMIC DNA]</scope>
    <source>
        <strain evidence="3 4">NBRC 15940</strain>
    </source>
</reference>
<dbReference type="Proteomes" id="UP001310022">
    <property type="component" value="Unassembled WGS sequence"/>
</dbReference>
<comment type="similarity">
    <text evidence="1">Belongs to the ComF/GntX family.</text>
</comment>
<name>A0AAN4W172_9BACT</name>
<dbReference type="Gene3D" id="3.40.50.2020">
    <property type="match status" value="1"/>
</dbReference>
<evidence type="ECO:0000313" key="3">
    <source>
        <dbReference type="EMBL" id="GJM62432.1"/>
    </source>
</evidence>
<keyword evidence="4" id="KW-1185">Reference proteome</keyword>
<dbReference type="PANTHER" id="PTHR47505:SF1">
    <property type="entry name" value="DNA UTILIZATION PROTEIN YHGH"/>
    <property type="match status" value="1"/>
</dbReference>
<sequence>MKIFKATLAGVKHLLFPPYCLCCDAHIPFENAMICMDCELDLSCSMTDSDRELKVIFYDMPQVKGLYIAFQFFDNSRVQKLIHYLKYKHYPEVGELLGRKLGRIIKRQQQPFDFIIPVPIHPKKRKIRGYNQAEHIAKGVMEETGIPLAFGLLKKQRHSFSQTKLNKEERIRNVERSFGLRKKLNFKGKRVLLVDDVLTTGATLRALVQVLIEAKADHIEIGVLGKAEA</sequence>
<evidence type="ECO:0000256" key="1">
    <source>
        <dbReference type="ARBA" id="ARBA00008007"/>
    </source>
</evidence>
<dbReference type="AlphaFoldDB" id="A0AAN4W172"/>
<dbReference type="RefSeq" id="WP_338237693.1">
    <property type="nucleotide sequence ID" value="NZ_BQKE01000001.1"/>
</dbReference>
<dbReference type="SUPFAM" id="SSF53271">
    <property type="entry name" value="PRTase-like"/>
    <property type="match status" value="1"/>
</dbReference>